<proteinExistence type="predicted"/>
<accession>A0A816JB02</accession>
<sequence>MRKPEGVYEIDTTLCNILQICAKGVIVRGVGSIASRKVKKIWTLANWSSFVLSLSYFVSDVGRKRINNYFNLRWIEVVKTALSDAQQKLLAESQFRQLILMGEVNSIWYWRLRISYRSQLWDSANTVAGRTALGQKDKYKDEDTRLRLSLLLLVEGIICPTSGLTPIRPEVVEMVSNIGLLGRQDNWHKTHWQYKGFRMLWFYVKINVVTVQNLELIGQATVCSILCEVSDIPPIQDEVEDLQVAHMVSLIRDGFPFEINTWRGGVKASDAKKYKGGYGPDRLGPDGSDPAQT</sequence>
<dbReference type="Proteomes" id="UP001295469">
    <property type="component" value="Chromosome C09"/>
</dbReference>
<protein>
    <submittedName>
        <fullName evidence="2">(rape) hypothetical protein</fullName>
    </submittedName>
</protein>
<dbReference type="EMBL" id="HG994373">
    <property type="protein sequence ID" value="CAF1755765.1"/>
    <property type="molecule type" value="Genomic_DNA"/>
</dbReference>
<name>A0A816JB02_BRANA</name>
<reference evidence="2" key="1">
    <citation type="submission" date="2021-01" db="EMBL/GenBank/DDBJ databases">
        <authorList>
            <consortium name="Genoscope - CEA"/>
            <person name="William W."/>
        </authorList>
    </citation>
    <scope>NUCLEOTIDE SEQUENCE</scope>
</reference>
<feature type="region of interest" description="Disordered" evidence="1">
    <location>
        <begin position="270"/>
        <end position="293"/>
    </location>
</feature>
<organism evidence="2">
    <name type="scientific">Brassica napus</name>
    <name type="common">Rape</name>
    <dbReference type="NCBI Taxonomy" id="3708"/>
    <lineage>
        <taxon>Eukaryota</taxon>
        <taxon>Viridiplantae</taxon>
        <taxon>Streptophyta</taxon>
        <taxon>Embryophyta</taxon>
        <taxon>Tracheophyta</taxon>
        <taxon>Spermatophyta</taxon>
        <taxon>Magnoliopsida</taxon>
        <taxon>eudicotyledons</taxon>
        <taxon>Gunneridae</taxon>
        <taxon>Pentapetalae</taxon>
        <taxon>rosids</taxon>
        <taxon>malvids</taxon>
        <taxon>Brassicales</taxon>
        <taxon>Brassicaceae</taxon>
        <taxon>Brassiceae</taxon>
        <taxon>Brassica</taxon>
    </lineage>
</organism>
<gene>
    <name evidence="2" type="ORF">DARMORV10_C09P42380.1</name>
</gene>
<evidence type="ECO:0000256" key="1">
    <source>
        <dbReference type="SAM" id="MobiDB-lite"/>
    </source>
</evidence>
<evidence type="ECO:0000313" key="2">
    <source>
        <dbReference type="EMBL" id="CAF1755765.1"/>
    </source>
</evidence>
<dbReference type="AlphaFoldDB" id="A0A816JB02"/>